<accession>A0ABQ7FRQ2</accession>
<organism evidence="1 2">
    <name type="scientific">Dunaliella salina</name>
    <name type="common">Green alga</name>
    <name type="synonym">Protococcus salinus</name>
    <dbReference type="NCBI Taxonomy" id="3046"/>
    <lineage>
        <taxon>Eukaryota</taxon>
        <taxon>Viridiplantae</taxon>
        <taxon>Chlorophyta</taxon>
        <taxon>core chlorophytes</taxon>
        <taxon>Chlorophyceae</taxon>
        <taxon>CS clade</taxon>
        <taxon>Chlamydomonadales</taxon>
        <taxon>Dunaliellaceae</taxon>
        <taxon>Dunaliella</taxon>
    </lineage>
</organism>
<evidence type="ECO:0000313" key="2">
    <source>
        <dbReference type="Proteomes" id="UP000815325"/>
    </source>
</evidence>
<proteinExistence type="predicted"/>
<sequence>QVGTASHLESGQQETKPVCDQFSGSCATCTAAPGCGFCALTSKCMAANGEQGRPSLGWCPSGSWKEQTDACPDKCRYGRCMQALRVCFDSFIKVCSF</sequence>
<keyword evidence="2" id="KW-1185">Reference proteome</keyword>
<comment type="caution">
    <text evidence="1">The sequence shown here is derived from an EMBL/GenBank/DDBJ whole genome shotgun (WGS) entry which is preliminary data.</text>
</comment>
<dbReference type="EMBL" id="MU073823">
    <property type="protein sequence ID" value="KAF5825319.1"/>
    <property type="molecule type" value="Genomic_DNA"/>
</dbReference>
<reference evidence="1" key="1">
    <citation type="submission" date="2017-08" db="EMBL/GenBank/DDBJ databases">
        <authorList>
            <person name="Polle J.E."/>
            <person name="Barry K."/>
            <person name="Cushman J."/>
            <person name="Schmutz J."/>
            <person name="Tran D."/>
            <person name="Hathwaick L.T."/>
            <person name="Yim W.C."/>
            <person name="Jenkins J."/>
            <person name="Mckie-Krisberg Z.M."/>
            <person name="Prochnik S."/>
            <person name="Lindquist E."/>
            <person name="Dockter R.B."/>
            <person name="Adam C."/>
            <person name="Molina H."/>
            <person name="Bunkerborg J."/>
            <person name="Jin E."/>
            <person name="Buchheim M."/>
            <person name="Magnuson J."/>
        </authorList>
    </citation>
    <scope>NUCLEOTIDE SEQUENCE</scope>
    <source>
        <strain evidence="1">CCAP 19/18</strain>
    </source>
</reference>
<gene>
    <name evidence="1" type="ORF">DUNSADRAFT_11737</name>
</gene>
<protein>
    <submittedName>
        <fullName evidence="1">Uncharacterized protein</fullName>
    </submittedName>
</protein>
<evidence type="ECO:0000313" key="1">
    <source>
        <dbReference type="EMBL" id="KAF5825319.1"/>
    </source>
</evidence>
<name>A0ABQ7FRQ2_DUNSA</name>
<feature type="non-terminal residue" evidence="1">
    <location>
        <position position="1"/>
    </location>
</feature>
<dbReference type="Proteomes" id="UP000815325">
    <property type="component" value="Unassembled WGS sequence"/>
</dbReference>